<evidence type="ECO:0000313" key="3">
    <source>
        <dbReference type="EMBL" id="QXE23470.1"/>
    </source>
</evidence>
<dbReference type="GO" id="GO:0044689">
    <property type="term" value="F:7,8-didemethyl-8-hydroxy-5-deazariboflavin synthase activity"/>
    <property type="evidence" value="ECO:0007669"/>
    <property type="project" value="TreeGrafter"/>
</dbReference>
<dbReference type="PANTHER" id="PTHR43076:SF15">
    <property type="entry name" value="7,8-DIDEMETHYL-8-HYDROXY-5-DEAZARIBOFLAVIN SYNTHASE"/>
    <property type="match status" value="1"/>
</dbReference>
<dbReference type="EMBL" id="CP021056">
    <property type="protein sequence ID" value="QXE23470.1"/>
    <property type="molecule type" value="Genomic_DNA"/>
</dbReference>
<organism evidence="3 4">
    <name type="scientific">Richelia sinica FACHB-800</name>
    <dbReference type="NCBI Taxonomy" id="1357546"/>
    <lineage>
        <taxon>Bacteria</taxon>
        <taxon>Bacillati</taxon>
        <taxon>Cyanobacteriota</taxon>
        <taxon>Cyanophyceae</taxon>
        <taxon>Nostocales</taxon>
        <taxon>Nostocaceae</taxon>
        <taxon>Richelia</taxon>
    </lineage>
</organism>
<accession>A0A975T7G1</accession>
<proteinExistence type="predicted"/>
<comment type="cofactor">
    <cofactor evidence="1">
        <name>[4Fe-4S] cluster</name>
        <dbReference type="ChEBI" id="CHEBI:49883"/>
    </cofactor>
</comment>
<name>A0A975T7G1_9NOST</name>
<dbReference type="InterPro" id="IPR013785">
    <property type="entry name" value="Aldolase_TIM"/>
</dbReference>
<sequence>MLEQLTPKLLNTVHRHAPSKLPEVRLQQLQWAGELQIPFTTGLLLGIGETEADWWETLAAISQLHQKYQNIQEVILQPHSPGSLQSFDAPPFDPHRLPEAIAQAREILPADITIQIPPNLVVDEGWLLACIEGGARDLGGIGPKDEVNPDYPHLQAQTLRKILEPGGWELVPRLPVYPQFDDWLTGDLGQQVKKYRMKINAQANQH</sequence>
<dbReference type="InterPro" id="IPR058240">
    <property type="entry name" value="rSAM_sf"/>
</dbReference>
<dbReference type="AlphaFoldDB" id="A0A975T7G1"/>
<keyword evidence="2" id="KW-0411">Iron-sulfur</keyword>
<dbReference type="KEGG" id="rsin:B6N60_02160"/>
<dbReference type="GO" id="GO:0051539">
    <property type="term" value="F:4 iron, 4 sulfur cluster binding"/>
    <property type="evidence" value="ECO:0007669"/>
    <property type="project" value="UniProtKB-KW"/>
</dbReference>
<dbReference type="PANTHER" id="PTHR43076">
    <property type="entry name" value="FO SYNTHASE (COFH)"/>
    <property type="match status" value="1"/>
</dbReference>
<evidence type="ECO:0000313" key="4">
    <source>
        <dbReference type="Proteomes" id="UP000683511"/>
    </source>
</evidence>
<dbReference type="Gene3D" id="3.20.20.70">
    <property type="entry name" value="Aldolase class I"/>
    <property type="match status" value="1"/>
</dbReference>
<keyword evidence="2" id="KW-0408">Iron</keyword>
<keyword evidence="4" id="KW-1185">Reference proteome</keyword>
<dbReference type="SUPFAM" id="SSF102114">
    <property type="entry name" value="Radical SAM enzymes"/>
    <property type="match status" value="1"/>
</dbReference>
<reference evidence="3" key="1">
    <citation type="submission" date="2017-04" db="EMBL/GenBank/DDBJ databases">
        <title>Genome deletions in a multicellular cyanobacterial endosymbiont for morphological adaptation in marine diatoms.</title>
        <authorList>
            <person name="Wang Y."/>
            <person name="Gao H."/>
            <person name="Li R."/>
            <person name="Xu X."/>
        </authorList>
    </citation>
    <scope>NUCLEOTIDE SEQUENCE</scope>
    <source>
        <strain evidence="3">FACHB 800</strain>
    </source>
</reference>
<dbReference type="Proteomes" id="UP000683511">
    <property type="component" value="Chromosome"/>
</dbReference>
<evidence type="ECO:0000256" key="1">
    <source>
        <dbReference type="ARBA" id="ARBA00001966"/>
    </source>
</evidence>
<dbReference type="InterPro" id="IPR034405">
    <property type="entry name" value="F420"/>
</dbReference>
<keyword evidence="2" id="KW-0004">4Fe-4S</keyword>
<gene>
    <name evidence="3" type="ORF">B6N60_02160</name>
</gene>
<keyword evidence="2" id="KW-0479">Metal-binding</keyword>
<protein>
    <submittedName>
        <fullName evidence="3">FO synthase subunit 1</fullName>
    </submittedName>
</protein>
<evidence type="ECO:0000256" key="2">
    <source>
        <dbReference type="ARBA" id="ARBA00022485"/>
    </source>
</evidence>
<dbReference type="NCBIfam" id="NF004884">
    <property type="entry name" value="PRK06245.1"/>
    <property type="match status" value="1"/>
</dbReference>